<evidence type="ECO:0000313" key="3">
    <source>
        <dbReference type="Proteomes" id="UP001155483"/>
    </source>
</evidence>
<name>A0A9X3B9F3_9BACT</name>
<dbReference type="RefSeq" id="WP_279299352.1">
    <property type="nucleotide sequence ID" value="NZ_JAOTIF010000025.1"/>
</dbReference>
<protein>
    <submittedName>
        <fullName evidence="2">Uncharacterized protein</fullName>
    </submittedName>
</protein>
<proteinExistence type="predicted"/>
<dbReference type="EMBL" id="JAOTIF010000025">
    <property type="protein sequence ID" value="MCU7551915.1"/>
    <property type="molecule type" value="Genomic_DNA"/>
</dbReference>
<evidence type="ECO:0000256" key="1">
    <source>
        <dbReference type="SAM" id="Phobius"/>
    </source>
</evidence>
<keyword evidence="3" id="KW-1185">Reference proteome</keyword>
<gene>
    <name evidence="2" type="ORF">OCK74_22535</name>
</gene>
<keyword evidence="1" id="KW-1133">Transmembrane helix</keyword>
<feature type="transmembrane region" description="Helical" evidence="1">
    <location>
        <begin position="32"/>
        <end position="50"/>
    </location>
</feature>
<feature type="transmembrane region" description="Helical" evidence="1">
    <location>
        <begin position="7"/>
        <end position="26"/>
    </location>
</feature>
<organism evidence="2 3">
    <name type="scientific">Paraflavisolibacter caeni</name>
    <dbReference type="NCBI Taxonomy" id="2982496"/>
    <lineage>
        <taxon>Bacteria</taxon>
        <taxon>Pseudomonadati</taxon>
        <taxon>Bacteroidota</taxon>
        <taxon>Chitinophagia</taxon>
        <taxon>Chitinophagales</taxon>
        <taxon>Chitinophagaceae</taxon>
        <taxon>Paraflavisolibacter</taxon>
    </lineage>
</organism>
<sequence length="58" mass="6555">MLTAARIARIAMWVMVVAILATFFTSAAWVKIVWVVAAAVCLISILIVAYQKNRNRYR</sequence>
<keyword evidence="1" id="KW-0472">Membrane</keyword>
<reference evidence="2" key="1">
    <citation type="submission" date="2022-09" db="EMBL/GenBank/DDBJ databases">
        <authorList>
            <person name="Yuan C."/>
            <person name="Ke Z."/>
        </authorList>
    </citation>
    <scope>NUCLEOTIDE SEQUENCE</scope>
    <source>
        <strain evidence="2">LB-8</strain>
    </source>
</reference>
<accession>A0A9X3B9F3</accession>
<evidence type="ECO:0000313" key="2">
    <source>
        <dbReference type="EMBL" id="MCU7551915.1"/>
    </source>
</evidence>
<reference evidence="2" key="2">
    <citation type="submission" date="2023-04" db="EMBL/GenBank/DDBJ databases">
        <title>Paracnuella aquatica gen. nov., sp. nov., a member of the family Chitinophagaceae isolated from a hot spring.</title>
        <authorList>
            <person name="Wang C."/>
        </authorList>
    </citation>
    <scope>NUCLEOTIDE SEQUENCE</scope>
    <source>
        <strain evidence="2">LB-8</strain>
    </source>
</reference>
<comment type="caution">
    <text evidence="2">The sequence shown here is derived from an EMBL/GenBank/DDBJ whole genome shotgun (WGS) entry which is preliminary data.</text>
</comment>
<dbReference type="Proteomes" id="UP001155483">
    <property type="component" value="Unassembled WGS sequence"/>
</dbReference>
<keyword evidence="1" id="KW-0812">Transmembrane</keyword>
<dbReference type="AlphaFoldDB" id="A0A9X3B9F3"/>